<name>A0A5D2LSF4_GOSTO</name>
<dbReference type="AlphaFoldDB" id="A0A5D2LSF4"/>
<keyword evidence="3" id="KW-1185">Reference proteome</keyword>
<dbReference type="EMBL" id="CM017624">
    <property type="protein sequence ID" value="TYH81813.1"/>
    <property type="molecule type" value="Genomic_DNA"/>
</dbReference>
<proteinExistence type="predicted"/>
<evidence type="ECO:0000313" key="2">
    <source>
        <dbReference type="EMBL" id="TYH81813.1"/>
    </source>
</evidence>
<protein>
    <submittedName>
        <fullName evidence="2">Uncharacterized protein</fullName>
    </submittedName>
</protein>
<sequence length="29" mass="3361">MMHQRDDEFLGCSQLEHPRSPPQLIPSNP</sequence>
<organism evidence="2 3">
    <name type="scientific">Gossypium tomentosum</name>
    <name type="common">Hawaiian cotton</name>
    <name type="synonym">Gossypium sandvicense</name>
    <dbReference type="NCBI Taxonomy" id="34277"/>
    <lineage>
        <taxon>Eukaryota</taxon>
        <taxon>Viridiplantae</taxon>
        <taxon>Streptophyta</taxon>
        <taxon>Embryophyta</taxon>
        <taxon>Tracheophyta</taxon>
        <taxon>Spermatophyta</taxon>
        <taxon>Magnoliopsida</taxon>
        <taxon>eudicotyledons</taxon>
        <taxon>Gunneridae</taxon>
        <taxon>Pentapetalae</taxon>
        <taxon>rosids</taxon>
        <taxon>malvids</taxon>
        <taxon>Malvales</taxon>
        <taxon>Malvaceae</taxon>
        <taxon>Malvoideae</taxon>
        <taxon>Gossypium</taxon>
    </lineage>
</organism>
<evidence type="ECO:0000256" key="1">
    <source>
        <dbReference type="SAM" id="MobiDB-lite"/>
    </source>
</evidence>
<dbReference type="Proteomes" id="UP000322667">
    <property type="component" value="Chromosome D02"/>
</dbReference>
<evidence type="ECO:0000313" key="3">
    <source>
        <dbReference type="Proteomes" id="UP000322667"/>
    </source>
</evidence>
<accession>A0A5D2LSF4</accession>
<reference evidence="2 3" key="1">
    <citation type="submission" date="2019-07" db="EMBL/GenBank/DDBJ databases">
        <title>WGS assembly of Gossypium tomentosum.</title>
        <authorList>
            <person name="Chen Z.J."/>
            <person name="Sreedasyam A."/>
            <person name="Ando A."/>
            <person name="Song Q."/>
            <person name="De L."/>
            <person name="Hulse-Kemp A."/>
            <person name="Ding M."/>
            <person name="Ye W."/>
            <person name="Kirkbride R."/>
            <person name="Jenkins J."/>
            <person name="Plott C."/>
            <person name="Lovell J."/>
            <person name="Lin Y.-M."/>
            <person name="Vaughn R."/>
            <person name="Liu B."/>
            <person name="Li W."/>
            <person name="Simpson S."/>
            <person name="Scheffler B."/>
            <person name="Saski C."/>
            <person name="Grover C."/>
            <person name="Hu G."/>
            <person name="Conover J."/>
            <person name="Carlson J."/>
            <person name="Shu S."/>
            <person name="Boston L."/>
            <person name="Williams M."/>
            <person name="Peterson D."/>
            <person name="Mcgee K."/>
            <person name="Jones D."/>
            <person name="Wendel J."/>
            <person name="Stelly D."/>
            <person name="Grimwood J."/>
            <person name="Schmutz J."/>
        </authorList>
    </citation>
    <scope>NUCLEOTIDE SEQUENCE [LARGE SCALE GENOMIC DNA]</scope>
    <source>
        <strain evidence="2">7179.01</strain>
    </source>
</reference>
<feature type="region of interest" description="Disordered" evidence="1">
    <location>
        <begin position="1"/>
        <end position="29"/>
    </location>
</feature>
<gene>
    <name evidence="2" type="ORF">ES332_D02G011800v1</name>
</gene>
<feature type="compositionally biased region" description="Pro residues" evidence="1">
    <location>
        <begin position="20"/>
        <end position="29"/>
    </location>
</feature>